<dbReference type="STRING" id="564137.SAMN04488238_11614"/>
<proteinExistence type="predicted"/>
<dbReference type="PROSITE" id="PS50846">
    <property type="entry name" value="HMA_2"/>
    <property type="match status" value="1"/>
</dbReference>
<dbReference type="SUPFAM" id="SSF55008">
    <property type="entry name" value="HMA, heavy metal-associated domain"/>
    <property type="match status" value="1"/>
</dbReference>
<feature type="domain" description="HMA" evidence="1">
    <location>
        <begin position="1"/>
        <end position="62"/>
    </location>
</feature>
<accession>A0A1H3DUL2</accession>
<evidence type="ECO:0000259" key="1">
    <source>
        <dbReference type="PROSITE" id="PS50846"/>
    </source>
</evidence>
<dbReference type="Proteomes" id="UP000198539">
    <property type="component" value="Unassembled WGS sequence"/>
</dbReference>
<organism evidence="2 3">
    <name type="scientific">Roseicitreum antarcticum</name>
    <dbReference type="NCBI Taxonomy" id="564137"/>
    <lineage>
        <taxon>Bacteria</taxon>
        <taxon>Pseudomonadati</taxon>
        <taxon>Pseudomonadota</taxon>
        <taxon>Alphaproteobacteria</taxon>
        <taxon>Rhodobacterales</taxon>
        <taxon>Paracoccaceae</taxon>
        <taxon>Roseicitreum</taxon>
    </lineage>
</organism>
<dbReference type="Pfam" id="PF00403">
    <property type="entry name" value="HMA"/>
    <property type="match status" value="1"/>
</dbReference>
<reference evidence="2 3" key="1">
    <citation type="submission" date="2016-10" db="EMBL/GenBank/DDBJ databases">
        <authorList>
            <person name="de Groot N.N."/>
        </authorList>
    </citation>
    <scope>NUCLEOTIDE SEQUENCE [LARGE SCALE GENOMIC DNA]</scope>
    <source>
        <strain evidence="2 3">CGMCC 1.8894</strain>
    </source>
</reference>
<name>A0A1H3DUL2_9RHOB</name>
<dbReference type="InterPro" id="IPR006121">
    <property type="entry name" value="HMA_dom"/>
</dbReference>
<dbReference type="InterPro" id="IPR036163">
    <property type="entry name" value="HMA_dom_sf"/>
</dbReference>
<evidence type="ECO:0000313" key="2">
    <source>
        <dbReference type="EMBL" id="SDX70213.1"/>
    </source>
</evidence>
<protein>
    <submittedName>
        <fullName evidence="2">Copper chaperone</fullName>
    </submittedName>
</protein>
<dbReference type="RefSeq" id="WP_092892016.1">
    <property type="nucleotide sequence ID" value="NZ_CP061498.1"/>
</dbReference>
<keyword evidence="3" id="KW-1185">Reference proteome</keyword>
<dbReference type="Gene3D" id="3.30.70.100">
    <property type="match status" value="1"/>
</dbReference>
<dbReference type="GO" id="GO:0046872">
    <property type="term" value="F:metal ion binding"/>
    <property type="evidence" value="ECO:0007669"/>
    <property type="project" value="InterPro"/>
</dbReference>
<dbReference type="CDD" id="cd00371">
    <property type="entry name" value="HMA"/>
    <property type="match status" value="1"/>
</dbReference>
<dbReference type="OrthoDB" id="9801832at2"/>
<dbReference type="AlphaFoldDB" id="A0A1H3DUL2"/>
<gene>
    <name evidence="2" type="ORF">SAMN04488238_11614</name>
</gene>
<dbReference type="EMBL" id="FNOM01000016">
    <property type="protein sequence ID" value="SDX70213.1"/>
    <property type="molecule type" value="Genomic_DNA"/>
</dbReference>
<evidence type="ECO:0000313" key="3">
    <source>
        <dbReference type="Proteomes" id="UP000198539"/>
    </source>
</evidence>
<sequence>MQFHIENMSCGGCAKSVVAAIRSVDAKAEIATDPPNRKVDVTTSASRADVEAVLEEAGYPAARAA</sequence>